<reference evidence="4" key="1">
    <citation type="submission" date="2020-08" db="EMBL/GenBank/DDBJ databases">
        <title>Genome public.</title>
        <authorList>
            <person name="Liu C."/>
            <person name="Sun Q."/>
        </authorList>
    </citation>
    <scope>NUCLEOTIDE SEQUENCE</scope>
    <source>
        <strain evidence="4">NSJ-53</strain>
    </source>
</reference>
<organism evidence="4 5">
    <name type="scientific">Gehongia tenuis</name>
    <dbReference type="NCBI Taxonomy" id="2763655"/>
    <lineage>
        <taxon>Bacteria</taxon>
        <taxon>Bacillati</taxon>
        <taxon>Bacillota</taxon>
        <taxon>Clostridia</taxon>
        <taxon>Christensenellales</taxon>
        <taxon>Christensenellaceae</taxon>
        <taxon>Gehongia</taxon>
    </lineage>
</organism>
<proteinExistence type="inferred from homology"/>
<dbReference type="RefSeq" id="WP_249316072.1">
    <property type="nucleotide sequence ID" value="NZ_JACRSR010000002.1"/>
</dbReference>
<name>A0A926HKY3_9FIRM</name>
<keyword evidence="4" id="KW-0418">Kinase</keyword>
<dbReference type="PANTHER" id="PTHR10566:SF113">
    <property type="entry name" value="PROTEIN ACTIVITY OF BC1 COMPLEX KINASE 7, CHLOROPLASTIC"/>
    <property type="match status" value="1"/>
</dbReference>
<protein>
    <submittedName>
        <fullName evidence="4">AarF/ABC1/UbiB kinase family protein</fullName>
    </submittedName>
</protein>
<dbReference type="InterPro" id="IPR004147">
    <property type="entry name" value="ABC1_dom"/>
</dbReference>
<feature type="transmembrane region" description="Helical" evidence="2">
    <location>
        <begin position="504"/>
        <end position="525"/>
    </location>
</feature>
<dbReference type="PANTHER" id="PTHR10566">
    <property type="entry name" value="CHAPERONE-ACTIVITY OF BC1 COMPLEX CABC1 -RELATED"/>
    <property type="match status" value="1"/>
</dbReference>
<sequence length="531" mass="59097">MEKRKTPRNNFDSRTRLKEIISVLSKREIVKGITPEKLRLIIEDLGPTFVKLGQIMSMRQDVLPAEYCRELTKLRADVAPMSYEEVQDVIEQQYGRTLASVFKHFDPVPLGSASIAQAHSAMLKNGTEVVVKVQRPGIHDTMAMDIALLKRASGVLKLASGTGNVLDFRAILDEMWFVAQQEMDFMIEAQNADEFYELNKDVVYITCPRILHEFTTSKVLVMEYVEGIELDEQERLAELGYDLKEIAVKLADNYVKQIIDDAFFHADPHPGNIRIRDGKIVWLDLGMMGRLTARDQALFKKAVKAVAEGDVSELKNVLLALGVHTGKINHAKLYTDIDDMLTRYGTMEVGSMDVGVLMEELVLLARSNQIAMPKGVTMLCRGIITVEGVLCQLDPNINMVEIMANRMSSEFLQDFDPMDELKANAKILAYSSKKALGIPGQISDILKMAIKGQSKLNLELTGSEEPLAAIDRMINKIVVCIITAALLIGSSLICTTNMQPKILGIPALGIFGFIAALVLSVWLVVATRKKR</sequence>
<evidence type="ECO:0000256" key="1">
    <source>
        <dbReference type="ARBA" id="ARBA00009670"/>
    </source>
</evidence>
<dbReference type="GO" id="GO:0016301">
    <property type="term" value="F:kinase activity"/>
    <property type="evidence" value="ECO:0007669"/>
    <property type="project" value="UniProtKB-KW"/>
</dbReference>
<evidence type="ECO:0000256" key="2">
    <source>
        <dbReference type="SAM" id="Phobius"/>
    </source>
</evidence>
<keyword evidence="4" id="KW-0808">Transferase</keyword>
<dbReference type="InterPro" id="IPR011009">
    <property type="entry name" value="Kinase-like_dom_sf"/>
</dbReference>
<feature type="domain" description="ABC1 atypical kinase-like" evidence="3">
    <location>
        <begin position="74"/>
        <end position="317"/>
    </location>
</feature>
<dbReference type="InterPro" id="IPR050154">
    <property type="entry name" value="UbiB_kinase"/>
</dbReference>
<dbReference type="CDD" id="cd05121">
    <property type="entry name" value="ABC1_ADCK3-like"/>
    <property type="match status" value="1"/>
</dbReference>
<keyword evidence="2" id="KW-0472">Membrane</keyword>
<keyword evidence="2" id="KW-0812">Transmembrane</keyword>
<dbReference type="SUPFAM" id="SSF56112">
    <property type="entry name" value="Protein kinase-like (PK-like)"/>
    <property type="match status" value="1"/>
</dbReference>
<dbReference type="Proteomes" id="UP000623172">
    <property type="component" value="Unassembled WGS sequence"/>
</dbReference>
<keyword evidence="2" id="KW-1133">Transmembrane helix</keyword>
<comment type="similarity">
    <text evidence="1">Belongs to the protein kinase superfamily. ADCK protein kinase family.</text>
</comment>
<keyword evidence="5" id="KW-1185">Reference proteome</keyword>
<gene>
    <name evidence="4" type="ORF">H8696_06425</name>
</gene>
<comment type="caution">
    <text evidence="4">The sequence shown here is derived from an EMBL/GenBank/DDBJ whole genome shotgun (WGS) entry which is preliminary data.</text>
</comment>
<dbReference type="EMBL" id="JACRSR010000002">
    <property type="protein sequence ID" value="MBC8531482.1"/>
    <property type="molecule type" value="Genomic_DNA"/>
</dbReference>
<dbReference type="Pfam" id="PF03109">
    <property type="entry name" value="ABC1"/>
    <property type="match status" value="1"/>
</dbReference>
<dbReference type="AlphaFoldDB" id="A0A926HKY3"/>
<accession>A0A926HKY3</accession>
<evidence type="ECO:0000259" key="3">
    <source>
        <dbReference type="Pfam" id="PF03109"/>
    </source>
</evidence>
<feature type="transmembrane region" description="Helical" evidence="2">
    <location>
        <begin position="477"/>
        <end position="498"/>
    </location>
</feature>
<evidence type="ECO:0000313" key="4">
    <source>
        <dbReference type="EMBL" id="MBC8531482.1"/>
    </source>
</evidence>
<evidence type="ECO:0000313" key="5">
    <source>
        <dbReference type="Proteomes" id="UP000623172"/>
    </source>
</evidence>